<name>A0A432ML05_9BACT</name>
<dbReference type="EMBL" id="RYZH01000017">
    <property type="protein sequence ID" value="RUL87816.1"/>
    <property type="molecule type" value="Genomic_DNA"/>
</dbReference>
<accession>A0A432ML05</accession>
<keyword evidence="3" id="KW-1185">Reference proteome</keyword>
<dbReference type="OrthoDB" id="283665at2"/>
<proteinExistence type="predicted"/>
<dbReference type="AlphaFoldDB" id="A0A432ML05"/>
<reference evidence="2 3" key="1">
    <citation type="submission" date="2018-12" db="EMBL/GenBank/DDBJ databases">
        <authorList>
            <person name="Toschakov S.V."/>
        </authorList>
    </citation>
    <scope>NUCLEOTIDE SEQUENCE [LARGE SCALE GENOMIC DNA]</scope>
    <source>
        <strain evidence="2 3">GM2012</strain>
    </source>
</reference>
<evidence type="ECO:0000256" key="1">
    <source>
        <dbReference type="SAM" id="SignalP"/>
    </source>
</evidence>
<evidence type="ECO:0000313" key="3">
    <source>
        <dbReference type="Proteomes" id="UP000280296"/>
    </source>
</evidence>
<dbReference type="RefSeq" id="WP_126725346.1">
    <property type="nucleotide sequence ID" value="NZ_RYZH01000017.1"/>
</dbReference>
<dbReference type="Proteomes" id="UP000280296">
    <property type="component" value="Unassembled WGS sequence"/>
</dbReference>
<sequence>MTRKLVLSVCSAFALFAFVGFAAQEEPKYTIKQVMKEANKGGLLKKVVSGQASAEEKEHLLELYKEMALNTEPKGSHDEWEKRTQAIVEAAQGVVDGKEGAAEALLKANNCKACHSVHRP</sequence>
<evidence type="ECO:0008006" key="4">
    <source>
        <dbReference type="Google" id="ProtNLM"/>
    </source>
</evidence>
<comment type="caution">
    <text evidence="2">The sequence shown here is derived from an EMBL/GenBank/DDBJ whole genome shotgun (WGS) entry which is preliminary data.</text>
</comment>
<reference evidence="2 3" key="2">
    <citation type="submission" date="2019-01" db="EMBL/GenBank/DDBJ databases">
        <title>Tautonia sociabilis, a novel thermotolerant planctomycete of Isosphaeraceae family, isolated from a 4000 m deep subterranean habitat.</title>
        <authorList>
            <person name="Kovaleva O.L."/>
            <person name="Elcheninov A.G."/>
            <person name="Van Heerden E."/>
            <person name="Toshchakov S.V."/>
            <person name="Novikov A."/>
            <person name="Bonch-Osmolovskaya E.A."/>
            <person name="Kublanov I.V."/>
        </authorList>
    </citation>
    <scope>NUCLEOTIDE SEQUENCE [LARGE SCALE GENOMIC DNA]</scope>
    <source>
        <strain evidence="2 3">GM2012</strain>
    </source>
</reference>
<keyword evidence="1" id="KW-0732">Signal</keyword>
<organism evidence="2 3">
    <name type="scientific">Tautonia sociabilis</name>
    <dbReference type="NCBI Taxonomy" id="2080755"/>
    <lineage>
        <taxon>Bacteria</taxon>
        <taxon>Pseudomonadati</taxon>
        <taxon>Planctomycetota</taxon>
        <taxon>Planctomycetia</taxon>
        <taxon>Isosphaerales</taxon>
        <taxon>Isosphaeraceae</taxon>
        <taxon>Tautonia</taxon>
    </lineage>
</organism>
<gene>
    <name evidence="2" type="ORF">TsocGM_10685</name>
</gene>
<feature type="signal peptide" evidence="1">
    <location>
        <begin position="1"/>
        <end position="22"/>
    </location>
</feature>
<evidence type="ECO:0000313" key="2">
    <source>
        <dbReference type="EMBL" id="RUL87816.1"/>
    </source>
</evidence>
<feature type="chain" id="PRO_5019423620" description="Cytochrome c" evidence="1">
    <location>
        <begin position="23"/>
        <end position="120"/>
    </location>
</feature>
<protein>
    <recommendedName>
        <fullName evidence="4">Cytochrome c</fullName>
    </recommendedName>
</protein>